<protein>
    <submittedName>
        <fullName evidence="3">DUF1206 domain-containing protein</fullName>
    </submittedName>
</protein>
<name>A0A845AHV1_9SPHN</name>
<feature type="transmembrane region" description="Helical" evidence="1">
    <location>
        <begin position="229"/>
        <end position="248"/>
    </location>
</feature>
<keyword evidence="1" id="KW-0812">Transmembrane</keyword>
<dbReference type="Proteomes" id="UP000439780">
    <property type="component" value="Unassembled WGS sequence"/>
</dbReference>
<feature type="transmembrane region" description="Helical" evidence="1">
    <location>
        <begin position="178"/>
        <end position="202"/>
    </location>
</feature>
<evidence type="ECO:0000313" key="4">
    <source>
        <dbReference type="Proteomes" id="UP000439780"/>
    </source>
</evidence>
<keyword evidence="1" id="KW-1133">Transmembrane helix</keyword>
<proteinExistence type="predicted"/>
<evidence type="ECO:0000313" key="3">
    <source>
        <dbReference type="EMBL" id="MXP28395.1"/>
    </source>
</evidence>
<feature type="transmembrane region" description="Helical" evidence="1">
    <location>
        <begin position="52"/>
        <end position="74"/>
    </location>
</feature>
<feature type="domain" description="DUF1206" evidence="2">
    <location>
        <begin position="95"/>
        <end position="163"/>
    </location>
</feature>
<dbReference type="AlphaFoldDB" id="A0A845AHV1"/>
<dbReference type="EMBL" id="WTYA01000004">
    <property type="protein sequence ID" value="MXP28395.1"/>
    <property type="molecule type" value="Genomic_DNA"/>
</dbReference>
<gene>
    <name evidence="3" type="ORF">GRI58_06115</name>
</gene>
<feature type="transmembrane region" description="Helical" evidence="1">
    <location>
        <begin position="95"/>
        <end position="115"/>
    </location>
</feature>
<keyword evidence="1" id="KW-0472">Membrane</keyword>
<feature type="transmembrane region" description="Helical" evidence="1">
    <location>
        <begin position="135"/>
        <end position="157"/>
    </location>
</feature>
<feature type="domain" description="DUF1206" evidence="2">
    <location>
        <begin position="185"/>
        <end position="252"/>
    </location>
</feature>
<dbReference type="RefSeq" id="WP_160752705.1">
    <property type="nucleotide sequence ID" value="NZ_WTYA01000004.1"/>
</dbReference>
<sequence>MTIDKSEKFTWLVRVGYFSRALLYGVLGLLALTSAQKIANGTSGVLKAIEDYPAGNVLLWIMVLGLIAYALFRFSSFAFDIENNGSDAKGWMQRIGHAGSAIGHLVFAYIAYQLASSHGHSQAGGGAQKAASGLLSVEFGGVVLGLLGVAFIATAFFQAKKGISGEFMNRIAGNAPSGTRWLGLAGYCARAVVYAVVGWSLFKAGFLSGGADQVKTLGAAVESLAGNGVVFKLTAIGLLLFGVFSLILSRYRIIPDLDESKLKPAFRS</sequence>
<dbReference type="InterPro" id="IPR009597">
    <property type="entry name" value="DUF1206"/>
</dbReference>
<evidence type="ECO:0000259" key="2">
    <source>
        <dbReference type="Pfam" id="PF06724"/>
    </source>
</evidence>
<keyword evidence="4" id="KW-1185">Reference proteome</keyword>
<reference evidence="3 4" key="1">
    <citation type="submission" date="2019-12" db="EMBL/GenBank/DDBJ databases">
        <title>Genomic-based taxomic classification of the family Erythrobacteraceae.</title>
        <authorList>
            <person name="Xu L."/>
        </authorList>
    </citation>
    <scope>NUCLEOTIDE SEQUENCE [LARGE SCALE GENOMIC DNA]</scope>
    <source>
        <strain evidence="3 4">KEMB 9005-328</strain>
    </source>
</reference>
<dbReference type="Pfam" id="PF06724">
    <property type="entry name" value="DUF1206"/>
    <property type="match status" value="3"/>
</dbReference>
<comment type="caution">
    <text evidence="3">The sequence shown here is derived from an EMBL/GenBank/DDBJ whole genome shotgun (WGS) entry which is preliminary data.</text>
</comment>
<accession>A0A845AHV1</accession>
<dbReference type="OrthoDB" id="5702018at2"/>
<evidence type="ECO:0000256" key="1">
    <source>
        <dbReference type="SAM" id="Phobius"/>
    </source>
</evidence>
<feature type="domain" description="DUF1206" evidence="2">
    <location>
        <begin position="15"/>
        <end position="75"/>
    </location>
</feature>
<feature type="transmembrane region" description="Helical" evidence="1">
    <location>
        <begin position="12"/>
        <end position="32"/>
    </location>
</feature>
<organism evidence="3 4">
    <name type="scientific">Qipengyuania algicida</name>
    <dbReference type="NCBI Taxonomy" id="1836209"/>
    <lineage>
        <taxon>Bacteria</taxon>
        <taxon>Pseudomonadati</taxon>
        <taxon>Pseudomonadota</taxon>
        <taxon>Alphaproteobacteria</taxon>
        <taxon>Sphingomonadales</taxon>
        <taxon>Erythrobacteraceae</taxon>
        <taxon>Qipengyuania</taxon>
    </lineage>
</organism>